<protein>
    <submittedName>
        <fullName evidence="2">Uncharacterized protein</fullName>
    </submittedName>
</protein>
<gene>
    <name evidence="2" type="ORF">POTOM_017292</name>
</gene>
<organism evidence="2 3">
    <name type="scientific">Populus tomentosa</name>
    <name type="common">Chinese white poplar</name>
    <dbReference type="NCBI Taxonomy" id="118781"/>
    <lineage>
        <taxon>Eukaryota</taxon>
        <taxon>Viridiplantae</taxon>
        <taxon>Streptophyta</taxon>
        <taxon>Embryophyta</taxon>
        <taxon>Tracheophyta</taxon>
        <taxon>Spermatophyta</taxon>
        <taxon>Magnoliopsida</taxon>
        <taxon>eudicotyledons</taxon>
        <taxon>Gunneridae</taxon>
        <taxon>Pentapetalae</taxon>
        <taxon>rosids</taxon>
        <taxon>fabids</taxon>
        <taxon>Malpighiales</taxon>
        <taxon>Salicaceae</taxon>
        <taxon>Saliceae</taxon>
        <taxon>Populus</taxon>
    </lineage>
</organism>
<dbReference type="EMBL" id="JAAWWB010000008">
    <property type="protein sequence ID" value="KAG6777469.1"/>
    <property type="molecule type" value="Genomic_DNA"/>
</dbReference>
<dbReference type="OrthoDB" id="1621429at2759"/>
<keyword evidence="3" id="KW-1185">Reference proteome</keyword>
<reference evidence="2" key="1">
    <citation type="journal article" date="2020" name="bioRxiv">
        <title>Hybrid origin of Populus tomentosa Carr. identified through genome sequencing and phylogenomic analysis.</title>
        <authorList>
            <person name="An X."/>
            <person name="Gao K."/>
            <person name="Chen Z."/>
            <person name="Li J."/>
            <person name="Yang X."/>
            <person name="Yang X."/>
            <person name="Zhou J."/>
            <person name="Guo T."/>
            <person name="Zhao T."/>
            <person name="Huang S."/>
            <person name="Miao D."/>
            <person name="Khan W.U."/>
            <person name="Rao P."/>
            <person name="Ye M."/>
            <person name="Lei B."/>
            <person name="Liao W."/>
            <person name="Wang J."/>
            <person name="Ji L."/>
            <person name="Li Y."/>
            <person name="Guo B."/>
            <person name="Mustafa N.S."/>
            <person name="Li S."/>
            <person name="Yun Q."/>
            <person name="Keller S.R."/>
            <person name="Mao J."/>
            <person name="Zhang R."/>
            <person name="Strauss S.H."/>
        </authorList>
    </citation>
    <scope>NUCLEOTIDE SEQUENCE</scope>
    <source>
        <strain evidence="2">GM15</strain>
        <tissue evidence="2">Leaf</tissue>
    </source>
</reference>
<proteinExistence type="predicted"/>
<evidence type="ECO:0000313" key="3">
    <source>
        <dbReference type="Proteomes" id="UP000886885"/>
    </source>
</evidence>
<feature type="region of interest" description="Disordered" evidence="1">
    <location>
        <begin position="160"/>
        <end position="206"/>
    </location>
</feature>
<name>A0A8X8D6H2_POPTO</name>
<accession>A0A8X8D6H2</accession>
<dbReference type="Proteomes" id="UP000886885">
    <property type="component" value="Chromosome 4D"/>
</dbReference>
<dbReference type="PANTHER" id="PTHR36757">
    <property type="entry name" value="BNAANNG22500D PROTEIN"/>
    <property type="match status" value="1"/>
</dbReference>
<dbReference type="AlphaFoldDB" id="A0A8X8D6H2"/>
<feature type="region of interest" description="Disordered" evidence="1">
    <location>
        <begin position="78"/>
        <end position="103"/>
    </location>
</feature>
<evidence type="ECO:0000313" key="2">
    <source>
        <dbReference type="EMBL" id="KAG6777469.1"/>
    </source>
</evidence>
<evidence type="ECO:0000256" key="1">
    <source>
        <dbReference type="SAM" id="MobiDB-lite"/>
    </source>
</evidence>
<sequence>MAIELCSDSSAGVSPRISFSHDLCISDIVPVEQRPLRPSSLGNIDFDFCVRKSFDRDSSSADELFSDGKILPTEIKKKTASAKQVDPSMPPGQALQDDVSSNDGFKKDCLNEMKGSSYEEEYQKQSSKSFWRFKRSSSLNCASGYGKSLCPLPLLSRSYSTGSTPSSKRAPLSKDTNHKQHRQSFLKPSQSSSSTNYQKPPLKKNYGPYGNGVRVSPVLNVSSGNLFGLEEMFPVLRFNHLASSFSTAKIRTLSVFEKLYYEKRNLASTAVLPLEVGVLNAIQGNRNSDVWSRGISSAHVAKGLKGNTKSNENSNDQEFSSLNEHFLDGEIIIPVKIKKKKNIPPPFSPLGAFLDADGDINEDISKGSNQGMIESAKEINHRMATRKKKLEIIFTFQDEQ</sequence>
<dbReference type="PANTHER" id="PTHR36757:SF1">
    <property type="entry name" value="GENOME ASSEMBLY, CHROMOSOME: A04"/>
    <property type="match status" value="1"/>
</dbReference>
<comment type="caution">
    <text evidence="2">The sequence shown here is derived from an EMBL/GenBank/DDBJ whole genome shotgun (WGS) entry which is preliminary data.</text>
</comment>